<feature type="domain" description="SIAH-type" evidence="5">
    <location>
        <begin position="12"/>
        <end position="72"/>
    </location>
</feature>
<evidence type="ECO:0000256" key="4">
    <source>
        <dbReference type="PROSITE-ProRule" id="PRU00455"/>
    </source>
</evidence>
<dbReference type="AlphaFoldDB" id="A0A8J2LAE6"/>
<comment type="caution">
    <text evidence="6">The sequence shown here is derived from an EMBL/GenBank/DDBJ whole genome shotgun (WGS) entry which is preliminary data.</text>
</comment>
<evidence type="ECO:0000256" key="3">
    <source>
        <dbReference type="ARBA" id="ARBA00022833"/>
    </source>
</evidence>
<sequence>MGTQSSGTTSKSSFVFCEYRNFGCSKVLRKGGLISHCEVCEYKPLSCFLGESCHQSVIPVNDYTQHLITHHQYRLYQPLLPWRARFCVTYKLKGAELFSETIIWKCGEEEFIPVGRFNDGQFS</sequence>
<protein>
    <recommendedName>
        <fullName evidence="5">SIAH-type domain-containing protein</fullName>
    </recommendedName>
</protein>
<dbReference type="InterPro" id="IPR013010">
    <property type="entry name" value="Znf_SIAH"/>
</dbReference>
<organism evidence="6 7">
    <name type="scientific">Allacma fusca</name>
    <dbReference type="NCBI Taxonomy" id="39272"/>
    <lineage>
        <taxon>Eukaryota</taxon>
        <taxon>Metazoa</taxon>
        <taxon>Ecdysozoa</taxon>
        <taxon>Arthropoda</taxon>
        <taxon>Hexapoda</taxon>
        <taxon>Collembola</taxon>
        <taxon>Symphypleona</taxon>
        <taxon>Sminthuridae</taxon>
        <taxon>Allacma</taxon>
    </lineage>
</organism>
<gene>
    <name evidence="6" type="ORF">AFUS01_LOCUS29361</name>
</gene>
<evidence type="ECO:0000256" key="1">
    <source>
        <dbReference type="ARBA" id="ARBA00022723"/>
    </source>
</evidence>
<keyword evidence="3" id="KW-0862">Zinc</keyword>
<keyword evidence="7" id="KW-1185">Reference proteome</keyword>
<reference evidence="6" key="1">
    <citation type="submission" date="2021-06" db="EMBL/GenBank/DDBJ databases">
        <authorList>
            <person name="Hodson N. C."/>
            <person name="Mongue J. A."/>
            <person name="Jaron S. K."/>
        </authorList>
    </citation>
    <scope>NUCLEOTIDE SEQUENCE</scope>
</reference>
<keyword evidence="2 4" id="KW-0863">Zinc-finger</keyword>
<evidence type="ECO:0000313" key="6">
    <source>
        <dbReference type="EMBL" id="CAG7818884.1"/>
    </source>
</evidence>
<proteinExistence type="predicted"/>
<dbReference type="Proteomes" id="UP000708208">
    <property type="component" value="Unassembled WGS sequence"/>
</dbReference>
<dbReference type="PROSITE" id="PS51081">
    <property type="entry name" value="ZF_SIAH"/>
    <property type="match status" value="1"/>
</dbReference>
<dbReference type="GO" id="GO:0008270">
    <property type="term" value="F:zinc ion binding"/>
    <property type="evidence" value="ECO:0007669"/>
    <property type="project" value="UniProtKB-KW"/>
</dbReference>
<dbReference type="EMBL" id="CAJVCH010433155">
    <property type="protein sequence ID" value="CAG7818884.1"/>
    <property type="molecule type" value="Genomic_DNA"/>
</dbReference>
<evidence type="ECO:0000259" key="5">
    <source>
        <dbReference type="PROSITE" id="PS51081"/>
    </source>
</evidence>
<evidence type="ECO:0000256" key="2">
    <source>
        <dbReference type="ARBA" id="ARBA00022771"/>
    </source>
</evidence>
<feature type="non-terminal residue" evidence="6">
    <location>
        <position position="1"/>
    </location>
</feature>
<keyword evidence="1" id="KW-0479">Metal-binding</keyword>
<evidence type="ECO:0000313" key="7">
    <source>
        <dbReference type="Proteomes" id="UP000708208"/>
    </source>
</evidence>
<name>A0A8J2LAE6_9HEXA</name>
<accession>A0A8J2LAE6</accession>